<gene>
    <name evidence="1" type="ORF">S01H1_05331</name>
</gene>
<sequence>MVLDFASDYIAMGEDLEEKQELLNGVASAWNIACLEKIERDFAIKRYMKQFSKLNPTHTEKELDDVEENLKLLIKQKDELYPEVRIQIAGAYVEEKDGKDHVYVMSMREE</sequence>
<dbReference type="AlphaFoldDB" id="X0RV59"/>
<accession>X0RV59</accession>
<organism evidence="1">
    <name type="scientific">marine sediment metagenome</name>
    <dbReference type="NCBI Taxonomy" id="412755"/>
    <lineage>
        <taxon>unclassified sequences</taxon>
        <taxon>metagenomes</taxon>
        <taxon>ecological metagenomes</taxon>
    </lineage>
</organism>
<reference evidence="1" key="1">
    <citation type="journal article" date="2014" name="Front. Microbiol.">
        <title>High frequency of phylogenetically diverse reductive dehalogenase-homologous genes in deep subseafloor sedimentary metagenomes.</title>
        <authorList>
            <person name="Kawai M."/>
            <person name="Futagami T."/>
            <person name="Toyoda A."/>
            <person name="Takaki Y."/>
            <person name="Nishi S."/>
            <person name="Hori S."/>
            <person name="Arai W."/>
            <person name="Tsubouchi T."/>
            <person name="Morono Y."/>
            <person name="Uchiyama I."/>
            <person name="Ito T."/>
            <person name="Fujiyama A."/>
            <person name="Inagaki F."/>
            <person name="Takami H."/>
        </authorList>
    </citation>
    <scope>NUCLEOTIDE SEQUENCE</scope>
    <source>
        <strain evidence="1">Expedition CK06-06</strain>
    </source>
</reference>
<proteinExistence type="predicted"/>
<protein>
    <submittedName>
        <fullName evidence="1">Uncharacterized protein</fullName>
    </submittedName>
</protein>
<name>X0RV59_9ZZZZ</name>
<comment type="caution">
    <text evidence="1">The sequence shown here is derived from an EMBL/GenBank/DDBJ whole genome shotgun (WGS) entry which is preliminary data.</text>
</comment>
<dbReference type="EMBL" id="BARS01002780">
    <property type="protein sequence ID" value="GAF72678.1"/>
    <property type="molecule type" value="Genomic_DNA"/>
</dbReference>
<evidence type="ECO:0000313" key="1">
    <source>
        <dbReference type="EMBL" id="GAF72678.1"/>
    </source>
</evidence>